<dbReference type="AlphaFoldDB" id="A0A4Y2M501"/>
<sequence length="135" mass="15773">MEEWHYRQEIYNVMSSVGLIPNFGLRGYYLLLSTWTFPRLPQVLPVWQRFCSCGEIGTAFHWQVYLHSVLAYQSQRQTEQQNKLKRVALITSSGKFIRIIRLRQSKRSFPATYQLQAELSGSITGHFPTDKDIST</sequence>
<organism evidence="1 2">
    <name type="scientific">Araneus ventricosus</name>
    <name type="common">Orbweaver spider</name>
    <name type="synonym">Epeira ventricosa</name>
    <dbReference type="NCBI Taxonomy" id="182803"/>
    <lineage>
        <taxon>Eukaryota</taxon>
        <taxon>Metazoa</taxon>
        <taxon>Ecdysozoa</taxon>
        <taxon>Arthropoda</taxon>
        <taxon>Chelicerata</taxon>
        <taxon>Arachnida</taxon>
        <taxon>Araneae</taxon>
        <taxon>Araneomorphae</taxon>
        <taxon>Entelegynae</taxon>
        <taxon>Araneoidea</taxon>
        <taxon>Araneidae</taxon>
        <taxon>Araneus</taxon>
    </lineage>
</organism>
<comment type="caution">
    <text evidence="1">The sequence shown here is derived from an EMBL/GenBank/DDBJ whole genome shotgun (WGS) entry which is preliminary data.</text>
</comment>
<keyword evidence="2" id="KW-1185">Reference proteome</keyword>
<evidence type="ECO:0000313" key="1">
    <source>
        <dbReference type="EMBL" id="GBN21500.1"/>
    </source>
</evidence>
<gene>
    <name evidence="1" type="ORF">AVEN_159699_1</name>
</gene>
<accession>A0A4Y2M501</accession>
<dbReference type="Proteomes" id="UP000499080">
    <property type="component" value="Unassembled WGS sequence"/>
</dbReference>
<reference evidence="1 2" key="1">
    <citation type="journal article" date="2019" name="Sci. Rep.">
        <title>Orb-weaving spider Araneus ventricosus genome elucidates the spidroin gene catalogue.</title>
        <authorList>
            <person name="Kono N."/>
            <person name="Nakamura H."/>
            <person name="Ohtoshi R."/>
            <person name="Moran D.A.P."/>
            <person name="Shinohara A."/>
            <person name="Yoshida Y."/>
            <person name="Fujiwara M."/>
            <person name="Mori M."/>
            <person name="Tomita M."/>
            <person name="Arakawa K."/>
        </authorList>
    </citation>
    <scope>NUCLEOTIDE SEQUENCE [LARGE SCALE GENOMIC DNA]</scope>
</reference>
<name>A0A4Y2M501_ARAVE</name>
<dbReference type="EMBL" id="BGPR01006746">
    <property type="protein sequence ID" value="GBN21500.1"/>
    <property type="molecule type" value="Genomic_DNA"/>
</dbReference>
<protein>
    <submittedName>
        <fullName evidence="1">Uncharacterized protein</fullName>
    </submittedName>
</protein>
<evidence type="ECO:0000313" key="2">
    <source>
        <dbReference type="Proteomes" id="UP000499080"/>
    </source>
</evidence>
<proteinExistence type="predicted"/>